<evidence type="ECO:0000259" key="4">
    <source>
        <dbReference type="Pfam" id="PF00149"/>
    </source>
</evidence>
<dbReference type="InterPro" id="IPR000184">
    <property type="entry name" value="Bac_surfAg_D15"/>
</dbReference>
<feature type="domain" description="Bacterial surface antigen (D15)" evidence="5">
    <location>
        <begin position="971"/>
        <end position="1173"/>
    </location>
</feature>
<sequence>MHTRLYVLITLFLLTAAGAHAQSADSIQQRIILIGDAGEMHNGKIPVIDAVKRNIDLQRGKNTVLYLGDNVYPLGLPDPAAKNRREKESILDYQVSLVKGTKAEGIFVPGNHDWSKHRPEGWRTVMQQQLYIDSMQLPNVQFLPKSGCPGPETVALGDNVLLVIMDTEWWLYPGKKPGIESGCDCKTEDEVLTAIADIAARNPTKLLVFAGHHPLRSHGPHGGYYTFKKHIFPLTDAKPYLYVPLPVIGSVYPLVRGVFGTREDMPHPLYRRMIKGIETAIPGDAPVVFVSGHDHTLQLIREGNRNFIVSGAGAKDNQVKKGRNSLFATSVNGYTVLEVLKNGKIYARFYNDHDAAPLYTSELLDLAAYHRREEAIAATAFPKLVTVAADSQYADVNGFHRLMLGRNYRSVWATALTFPVMELDTLKILKRGGGKQTRSLRLEDKSGREWVLRSLKKDPLSAVPEALRETFAREVVQDQISAANPYAPLVVAPLAEAAGVPHTNPRFVYLPNDTALGIYRKDFADGVYLFEEREPVTASKTYNTLKVLEDLASDNDNSVNQRAYLQARLLDIFMADWDRHEDQWRWYAEKDKKAKEFYPIPRDRDQAFFVNQGVIPRLAAKRYIFPAVQGFRTKIPDIGGWNFNPRFLDRNMLNGLEDSTWERMSKNMTVLMTDTLIVSAVNQLQPAIRKQVDSMMIRTLKARRGILQKEALKYYRFLAKGVDVTGSVKNEQFTITRQPDGFVNVTSQKISKKGELEQTLYNRTFNPAHTKEVAIYGLGGEDRFVLRGNEGSPIRIRLIGGREKDTYIDSSARRSGKRTMIYDLAKGPDSFAVNSNERLRLSSDPAVIHYNRKAFQYNILQPLIAGGYNLDDGLLLGLGLQYKGHGFRKDSFAVKHVISGMHAVATQAYQFKYQGQFNDVIGRSDLLIGALIRAPHNTANFFGFGNETSYDKEITDPAIRYYRGRFNIYMGEVSLRTNLAQNISGTITPSITAVTLNAEDNAGRYLTNYDLNKLDSAQLFANKLHAGLRLGFNIDTRDNDLVATRGLLWTTTIQGNKGLNGASNNYAQLRSDMSIYASLGLPPNVVFVARFGGGTTWGKPEFFQALSLGGSSNLRGFRNNRFSGTSMLYNNLELRIKLFDFTSYIIPGSVGLIAFNDVGRVWVKEEKSGQWHNGFGGGLYLSPINMFIVTAMLGHSREGTLPYVTFGFKF</sequence>
<evidence type="ECO:0000313" key="7">
    <source>
        <dbReference type="Proteomes" id="UP000278351"/>
    </source>
</evidence>
<gene>
    <name evidence="6" type="ORF">EGT74_11820</name>
</gene>
<comment type="caution">
    <text evidence="6">The sequence shown here is derived from an EMBL/GenBank/DDBJ whole genome shotgun (WGS) entry which is preliminary data.</text>
</comment>
<evidence type="ECO:0000256" key="1">
    <source>
        <dbReference type="ARBA" id="ARBA00004370"/>
    </source>
</evidence>
<accession>A0A3N4Q1P6</accession>
<keyword evidence="2" id="KW-0472">Membrane</keyword>
<dbReference type="Pfam" id="PF00149">
    <property type="entry name" value="Metallophos"/>
    <property type="match status" value="1"/>
</dbReference>
<evidence type="ECO:0008006" key="8">
    <source>
        <dbReference type="Google" id="ProtNLM"/>
    </source>
</evidence>
<evidence type="ECO:0000313" key="6">
    <source>
        <dbReference type="EMBL" id="RPE14158.1"/>
    </source>
</evidence>
<name>A0A3N4Q1P6_9BACT</name>
<proteinExistence type="predicted"/>
<dbReference type="InterPro" id="IPR004843">
    <property type="entry name" value="Calcineurin-like_PHP"/>
</dbReference>
<evidence type="ECO:0000256" key="2">
    <source>
        <dbReference type="ARBA" id="ARBA00023136"/>
    </source>
</evidence>
<dbReference type="GO" id="GO:0008320">
    <property type="term" value="F:protein transmembrane transporter activity"/>
    <property type="evidence" value="ECO:0007669"/>
    <property type="project" value="TreeGrafter"/>
</dbReference>
<feature type="domain" description="Calcineurin-like phosphoesterase" evidence="4">
    <location>
        <begin position="30"/>
        <end position="228"/>
    </location>
</feature>
<dbReference type="SUPFAM" id="SSF56300">
    <property type="entry name" value="Metallo-dependent phosphatases"/>
    <property type="match status" value="1"/>
</dbReference>
<dbReference type="GO" id="GO:0098046">
    <property type="term" value="C:type V protein secretion system complex"/>
    <property type="evidence" value="ECO:0007669"/>
    <property type="project" value="TreeGrafter"/>
</dbReference>
<dbReference type="Gene3D" id="3.60.21.10">
    <property type="match status" value="1"/>
</dbReference>
<evidence type="ECO:0000259" key="5">
    <source>
        <dbReference type="Pfam" id="PF01103"/>
    </source>
</evidence>
<dbReference type="EMBL" id="RPDH01000001">
    <property type="protein sequence ID" value="RPE14158.1"/>
    <property type="molecule type" value="Genomic_DNA"/>
</dbReference>
<dbReference type="Pfam" id="PF01103">
    <property type="entry name" value="Omp85"/>
    <property type="match status" value="1"/>
</dbReference>
<feature type="chain" id="PRO_5018269705" description="Bacterial surface antigen (D15) domain-containing protein" evidence="3">
    <location>
        <begin position="22"/>
        <end position="1210"/>
    </location>
</feature>
<dbReference type="PANTHER" id="PTHR34597:SF3">
    <property type="entry name" value="OUTER MEMBRANE TRANSPORTER CDIB"/>
    <property type="match status" value="1"/>
</dbReference>
<dbReference type="GO" id="GO:0019867">
    <property type="term" value="C:outer membrane"/>
    <property type="evidence" value="ECO:0007669"/>
    <property type="project" value="InterPro"/>
</dbReference>
<dbReference type="PANTHER" id="PTHR34597">
    <property type="entry name" value="SLR1661 PROTEIN"/>
    <property type="match status" value="1"/>
</dbReference>
<dbReference type="Gene3D" id="2.40.160.50">
    <property type="entry name" value="membrane protein fhac: a member of the omp85/tpsb transporter family"/>
    <property type="match status" value="1"/>
</dbReference>
<evidence type="ECO:0000256" key="3">
    <source>
        <dbReference type="SAM" id="SignalP"/>
    </source>
</evidence>
<dbReference type="OrthoDB" id="333971at2"/>
<dbReference type="Proteomes" id="UP000278351">
    <property type="component" value="Unassembled WGS sequence"/>
</dbReference>
<comment type="subcellular location">
    <subcellularLocation>
        <location evidence="1">Membrane</location>
    </subcellularLocation>
</comment>
<keyword evidence="7" id="KW-1185">Reference proteome</keyword>
<keyword evidence="3" id="KW-0732">Signal</keyword>
<feature type="signal peptide" evidence="3">
    <location>
        <begin position="1"/>
        <end position="21"/>
    </location>
</feature>
<dbReference type="InterPro" id="IPR051544">
    <property type="entry name" value="TPS_OM_transporter"/>
</dbReference>
<reference evidence="6 7" key="1">
    <citation type="submission" date="2018-11" db="EMBL/GenBank/DDBJ databases">
        <title>Chitinophaga lutea sp.nov., isolate from arsenic contaminated soil.</title>
        <authorList>
            <person name="Zong Y."/>
        </authorList>
    </citation>
    <scope>NUCLEOTIDE SEQUENCE [LARGE SCALE GENOMIC DNA]</scope>
    <source>
        <strain evidence="6 7">ZY74</strain>
    </source>
</reference>
<dbReference type="RefSeq" id="WP_123846669.1">
    <property type="nucleotide sequence ID" value="NZ_RPDH01000001.1"/>
</dbReference>
<organism evidence="6 7">
    <name type="scientific">Chitinophaga lutea</name>
    <dbReference type="NCBI Taxonomy" id="2488634"/>
    <lineage>
        <taxon>Bacteria</taxon>
        <taxon>Pseudomonadati</taxon>
        <taxon>Bacteroidota</taxon>
        <taxon>Chitinophagia</taxon>
        <taxon>Chitinophagales</taxon>
        <taxon>Chitinophagaceae</taxon>
        <taxon>Chitinophaga</taxon>
    </lineage>
</organism>
<dbReference type="AlphaFoldDB" id="A0A3N4Q1P6"/>
<dbReference type="GO" id="GO:0016787">
    <property type="term" value="F:hydrolase activity"/>
    <property type="evidence" value="ECO:0007669"/>
    <property type="project" value="InterPro"/>
</dbReference>
<dbReference type="InterPro" id="IPR029052">
    <property type="entry name" value="Metallo-depent_PP-like"/>
</dbReference>
<dbReference type="GO" id="GO:0046819">
    <property type="term" value="P:protein secretion by the type V secretion system"/>
    <property type="evidence" value="ECO:0007669"/>
    <property type="project" value="TreeGrafter"/>
</dbReference>
<protein>
    <recommendedName>
        <fullName evidence="8">Bacterial surface antigen (D15) domain-containing protein</fullName>
    </recommendedName>
</protein>